<reference evidence="2" key="1">
    <citation type="submission" date="2021-02" db="EMBL/GenBank/DDBJ databases">
        <title>Genome sequence of Rhodospirillales sp. strain TMPK1 isolated from soil.</title>
        <authorList>
            <person name="Nakai R."/>
            <person name="Kusada H."/>
            <person name="Tamaki H."/>
        </authorList>
    </citation>
    <scope>NUCLEOTIDE SEQUENCE</scope>
    <source>
        <strain evidence="2">TMPK1</strain>
    </source>
</reference>
<dbReference type="Proteomes" id="UP000681075">
    <property type="component" value="Unassembled WGS sequence"/>
</dbReference>
<keyword evidence="1" id="KW-0472">Membrane</keyword>
<evidence type="ECO:0000313" key="3">
    <source>
        <dbReference type="Proteomes" id="UP000681075"/>
    </source>
</evidence>
<feature type="transmembrane region" description="Helical" evidence="1">
    <location>
        <begin position="85"/>
        <end position="105"/>
    </location>
</feature>
<keyword evidence="1" id="KW-0812">Transmembrane</keyword>
<dbReference type="AlphaFoldDB" id="A0A8S8XA93"/>
<organism evidence="2 3">
    <name type="scientific">Roseiterribacter gracilis</name>
    <dbReference type="NCBI Taxonomy" id="2812848"/>
    <lineage>
        <taxon>Bacteria</taxon>
        <taxon>Pseudomonadati</taxon>
        <taxon>Pseudomonadota</taxon>
        <taxon>Alphaproteobacteria</taxon>
        <taxon>Rhodospirillales</taxon>
        <taxon>Roseiterribacteraceae</taxon>
        <taxon>Roseiterribacter</taxon>
    </lineage>
</organism>
<sequence length="117" mass="12749">MEFALVTGAEALVVIETLVLLVVVVRRQAERIAFTAELAEGRIEPPDPNVRRAEQIAIAIGFLIGGAIAYLLLERRSPNSTLELAAIIAVSVMPVLLAQLVALWWTHDVGDEVYSDE</sequence>
<dbReference type="RefSeq" id="WP_420242083.1">
    <property type="nucleotide sequence ID" value="NZ_BOPV01000001.1"/>
</dbReference>
<gene>
    <name evidence="2" type="ORF">TMPK1_12190</name>
</gene>
<protein>
    <submittedName>
        <fullName evidence="2">Uncharacterized protein</fullName>
    </submittedName>
</protein>
<evidence type="ECO:0000256" key="1">
    <source>
        <dbReference type="SAM" id="Phobius"/>
    </source>
</evidence>
<proteinExistence type="predicted"/>
<keyword evidence="1" id="KW-1133">Transmembrane helix</keyword>
<keyword evidence="3" id="KW-1185">Reference proteome</keyword>
<feature type="transmembrane region" description="Helical" evidence="1">
    <location>
        <begin position="56"/>
        <end position="73"/>
    </location>
</feature>
<comment type="caution">
    <text evidence="2">The sequence shown here is derived from an EMBL/GenBank/DDBJ whole genome shotgun (WGS) entry which is preliminary data.</text>
</comment>
<evidence type="ECO:0000313" key="2">
    <source>
        <dbReference type="EMBL" id="GIL38982.1"/>
    </source>
</evidence>
<dbReference type="EMBL" id="BOPV01000001">
    <property type="protein sequence ID" value="GIL38982.1"/>
    <property type="molecule type" value="Genomic_DNA"/>
</dbReference>
<accession>A0A8S8XA93</accession>
<name>A0A8S8XA93_9PROT</name>